<dbReference type="SUPFAM" id="SSF56801">
    <property type="entry name" value="Acetyl-CoA synthetase-like"/>
    <property type="match status" value="1"/>
</dbReference>
<dbReference type="Pfam" id="PF00501">
    <property type="entry name" value="AMP-binding"/>
    <property type="match status" value="1"/>
</dbReference>
<reference evidence="5" key="1">
    <citation type="submission" date="2020-08" db="EMBL/GenBank/DDBJ databases">
        <title>Multicomponent nature underlies the extraordinary mechanical properties of spider dragline silk.</title>
        <authorList>
            <person name="Kono N."/>
            <person name="Nakamura H."/>
            <person name="Mori M."/>
            <person name="Yoshida Y."/>
            <person name="Ohtoshi R."/>
            <person name="Malay A.D."/>
            <person name="Moran D.A.P."/>
            <person name="Tomita M."/>
            <person name="Numata K."/>
            <person name="Arakawa K."/>
        </authorList>
    </citation>
    <scope>NUCLEOTIDE SEQUENCE</scope>
</reference>
<evidence type="ECO:0000259" key="3">
    <source>
        <dbReference type="Pfam" id="PF00501"/>
    </source>
</evidence>
<gene>
    <name evidence="5" type="primary">AACS</name>
    <name evidence="5" type="ORF">TNIN_342142</name>
</gene>
<keyword evidence="6" id="KW-1185">Reference proteome</keyword>
<evidence type="ECO:0000256" key="2">
    <source>
        <dbReference type="SAM" id="Phobius"/>
    </source>
</evidence>
<sequence length="371" mass="42356">MKTVASMLNHFSKLCFLPQFRHAAITILARKATRNMSSAVSYEHKIVNGTSEKSQKIETFKGTERYAAARQARKSESFLAWNKKVPGTGTEKFKKVIEEKYNVKLDSYWDLHRWSIDNCESFWAEVWDYFQVVASKKYEKVLVKTGPGFLDNEWFVGATLNYAENILRIRDDRIAITCLDEEGRFEEITYAQLFEEVKLYAAAFRKSGLRKGDLVCCMMNNRKEAVFGCLAAASIGAMWTGIQVYYGAKAAAKIANRMEPKFFLASDGFFIENLDINIYESIPTIVENTPSIEKVIIIPTREETLSKGISHIRNRGIVLPYITARCITSTFNKREDKIKTIALEPSTTITRPNRCRAFTEISSETIEKTII</sequence>
<protein>
    <submittedName>
        <fullName evidence="5">Acetoacetyl-CoA synthetase</fullName>
    </submittedName>
</protein>
<dbReference type="GO" id="GO:0030729">
    <property type="term" value="F:acetoacetate-CoA ligase activity"/>
    <property type="evidence" value="ECO:0007669"/>
    <property type="project" value="TreeGrafter"/>
</dbReference>
<dbReference type="InterPro" id="IPR042099">
    <property type="entry name" value="ANL_N_sf"/>
</dbReference>
<dbReference type="Proteomes" id="UP000886998">
    <property type="component" value="Unassembled WGS sequence"/>
</dbReference>
<feature type="domain" description="AMP-dependent synthetase/ligase" evidence="3">
    <location>
        <begin position="171"/>
        <end position="274"/>
    </location>
</feature>
<feature type="domain" description="Acetyl-coenzyme A synthetase N-terminal" evidence="4">
    <location>
        <begin position="108"/>
        <end position="165"/>
    </location>
</feature>
<feature type="transmembrane region" description="Helical" evidence="2">
    <location>
        <begin position="225"/>
        <end position="248"/>
    </location>
</feature>
<evidence type="ECO:0000259" key="4">
    <source>
        <dbReference type="Pfam" id="PF16177"/>
    </source>
</evidence>
<dbReference type="Gene3D" id="3.40.50.12780">
    <property type="entry name" value="N-terminal domain of ligase-like"/>
    <property type="match status" value="1"/>
</dbReference>
<keyword evidence="2" id="KW-0472">Membrane</keyword>
<dbReference type="AlphaFoldDB" id="A0A8X6XW81"/>
<comment type="caution">
    <text evidence="5">The sequence shown here is derived from an EMBL/GenBank/DDBJ whole genome shotgun (WGS) entry which is preliminary data.</text>
</comment>
<evidence type="ECO:0000313" key="5">
    <source>
        <dbReference type="EMBL" id="GFY60486.1"/>
    </source>
</evidence>
<dbReference type="PANTHER" id="PTHR42921">
    <property type="entry name" value="ACETOACETYL-COA SYNTHETASE"/>
    <property type="match status" value="1"/>
</dbReference>
<dbReference type="EMBL" id="BMAV01013169">
    <property type="protein sequence ID" value="GFY60486.1"/>
    <property type="molecule type" value="Genomic_DNA"/>
</dbReference>
<keyword evidence="2" id="KW-0812">Transmembrane</keyword>
<proteinExistence type="inferred from homology"/>
<dbReference type="Pfam" id="PF16177">
    <property type="entry name" value="ACAS_N"/>
    <property type="match status" value="1"/>
</dbReference>
<evidence type="ECO:0000256" key="1">
    <source>
        <dbReference type="ARBA" id="ARBA00006432"/>
    </source>
</evidence>
<accession>A0A8X6XW81</accession>
<evidence type="ECO:0000313" key="6">
    <source>
        <dbReference type="Proteomes" id="UP000886998"/>
    </source>
</evidence>
<organism evidence="5 6">
    <name type="scientific">Trichonephila inaurata madagascariensis</name>
    <dbReference type="NCBI Taxonomy" id="2747483"/>
    <lineage>
        <taxon>Eukaryota</taxon>
        <taxon>Metazoa</taxon>
        <taxon>Ecdysozoa</taxon>
        <taxon>Arthropoda</taxon>
        <taxon>Chelicerata</taxon>
        <taxon>Arachnida</taxon>
        <taxon>Araneae</taxon>
        <taxon>Araneomorphae</taxon>
        <taxon>Entelegynae</taxon>
        <taxon>Araneoidea</taxon>
        <taxon>Nephilidae</taxon>
        <taxon>Trichonephila</taxon>
        <taxon>Trichonephila inaurata</taxon>
    </lineage>
</organism>
<keyword evidence="2" id="KW-1133">Transmembrane helix</keyword>
<dbReference type="InterPro" id="IPR032387">
    <property type="entry name" value="ACAS_N"/>
</dbReference>
<name>A0A8X6XW81_9ARAC</name>
<dbReference type="OrthoDB" id="10253869at2759"/>
<dbReference type="PANTHER" id="PTHR42921:SF1">
    <property type="entry name" value="ACETOACETYL-COA SYNTHETASE"/>
    <property type="match status" value="1"/>
</dbReference>
<comment type="similarity">
    <text evidence="1">Belongs to the ATP-dependent AMP-binding enzyme family.</text>
</comment>
<dbReference type="InterPro" id="IPR000873">
    <property type="entry name" value="AMP-dep_synth/lig_dom"/>
</dbReference>